<sequence>MATHLNDIKKIYQQTDEAVNLLQSALNTDYLTALSETLANLVQKTVHVENEAPNQETVAKLHQLYREIKWANLTSEQRLALGQLLIFRRQQVDKPQANFQATPSTIGVLISLVATVVFGRQQSSLKITDPVVGTGSLLLTVGQQLQRIYPELSLIGLDNNDELLALAAAWADFLNDKLMLVHQDALTPWLTEQKPNLVIADLPVGYYPLDSRASEFELHAKSGHSFAHYLLLEQSINALPNAGWGIFVVPANLFESDAALTLLRWLTKHAFLQMSLSLPKSAFQDGTADKAIIVLQKHGARAKQAKEVLIANVPDMNQIDAMRRFSQQMQLWATENL</sequence>
<dbReference type="GO" id="GO:0008168">
    <property type="term" value="F:methyltransferase activity"/>
    <property type="evidence" value="ECO:0007669"/>
    <property type="project" value="UniProtKB-KW"/>
</dbReference>
<comment type="caution">
    <text evidence="3">The sequence shown here is derived from an EMBL/GenBank/DDBJ whole genome shotgun (WGS) entry which is preliminary data.</text>
</comment>
<dbReference type="SUPFAM" id="SSF53335">
    <property type="entry name" value="S-adenosyl-L-methionine-dependent methyltransferases"/>
    <property type="match status" value="1"/>
</dbReference>
<dbReference type="InterPro" id="IPR048375">
    <property type="entry name" value="YtxK-like_N"/>
</dbReference>
<dbReference type="RefSeq" id="WP_164509155.1">
    <property type="nucleotide sequence ID" value="NZ_JBHTOH010000038.1"/>
</dbReference>
<dbReference type="Gene3D" id="1.10.150.470">
    <property type="match status" value="1"/>
</dbReference>
<keyword evidence="3" id="KW-0808">Transferase</keyword>
<dbReference type="PANTHER" id="PTHR41313">
    <property type="entry name" value="ADENINE-SPECIFIC METHYLTRANSFERASE"/>
    <property type="match status" value="1"/>
</dbReference>
<evidence type="ECO:0000313" key="4">
    <source>
        <dbReference type="Proteomes" id="UP001597191"/>
    </source>
</evidence>
<dbReference type="InterPro" id="IPR029063">
    <property type="entry name" value="SAM-dependent_MTases_sf"/>
</dbReference>
<dbReference type="Pfam" id="PF02384">
    <property type="entry name" value="N6_Mtase"/>
    <property type="match status" value="1"/>
</dbReference>
<dbReference type="InterPro" id="IPR052933">
    <property type="entry name" value="DNA_Protect_Modify"/>
</dbReference>
<keyword evidence="4" id="KW-1185">Reference proteome</keyword>
<feature type="domain" description="YtxK-like N-terminal helical" evidence="2">
    <location>
        <begin position="10"/>
        <end position="78"/>
    </location>
</feature>
<reference evidence="4" key="1">
    <citation type="journal article" date="2019" name="Int. J. Syst. Evol. Microbiol.">
        <title>The Global Catalogue of Microorganisms (GCM) 10K type strain sequencing project: providing services to taxonomists for standard genome sequencing and annotation.</title>
        <authorList>
            <consortium name="The Broad Institute Genomics Platform"/>
            <consortium name="The Broad Institute Genome Sequencing Center for Infectious Disease"/>
            <person name="Wu L."/>
            <person name="Ma J."/>
        </authorList>
    </citation>
    <scope>NUCLEOTIDE SEQUENCE [LARGE SCALE GENOMIC DNA]</scope>
    <source>
        <strain evidence="4">CCM 8937</strain>
    </source>
</reference>
<accession>A0ABW4BND4</accession>
<proteinExistence type="predicted"/>
<name>A0ABW4BND4_9LACO</name>
<feature type="domain" description="DNA methylase adenine-specific" evidence="1">
    <location>
        <begin position="102"/>
        <end position="317"/>
    </location>
</feature>
<protein>
    <submittedName>
        <fullName evidence="3">Class I SAM-dependent methyltransferase</fullName>
    </submittedName>
</protein>
<dbReference type="Proteomes" id="UP001597191">
    <property type="component" value="Unassembled WGS sequence"/>
</dbReference>
<keyword evidence="3" id="KW-0489">Methyltransferase</keyword>
<gene>
    <name evidence="3" type="ORF">ACFQ4R_06710</name>
</gene>
<dbReference type="GO" id="GO:0032259">
    <property type="term" value="P:methylation"/>
    <property type="evidence" value="ECO:0007669"/>
    <property type="project" value="UniProtKB-KW"/>
</dbReference>
<dbReference type="EMBL" id="JBHTOH010000038">
    <property type="protein sequence ID" value="MFD1411291.1"/>
    <property type="molecule type" value="Genomic_DNA"/>
</dbReference>
<dbReference type="PANTHER" id="PTHR41313:SF1">
    <property type="entry name" value="DNA METHYLASE ADENINE-SPECIFIC DOMAIN-CONTAINING PROTEIN"/>
    <property type="match status" value="1"/>
</dbReference>
<dbReference type="InterPro" id="IPR003356">
    <property type="entry name" value="DNA_methylase_A-5"/>
</dbReference>
<evidence type="ECO:0000313" key="3">
    <source>
        <dbReference type="EMBL" id="MFD1411291.1"/>
    </source>
</evidence>
<dbReference type="Gene3D" id="3.40.50.150">
    <property type="entry name" value="Vaccinia Virus protein VP39"/>
    <property type="match status" value="1"/>
</dbReference>
<dbReference type="Pfam" id="PF21106">
    <property type="entry name" value="YtxK_like"/>
    <property type="match status" value="1"/>
</dbReference>
<evidence type="ECO:0000259" key="1">
    <source>
        <dbReference type="Pfam" id="PF02384"/>
    </source>
</evidence>
<evidence type="ECO:0000259" key="2">
    <source>
        <dbReference type="Pfam" id="PF21106"/>
    </source>
</evidence>
<organism evidence="3 4">
    <name type="scientific">Lapidilactobacillus gannanensis</name>
    <dbReference type="NCBI Taxonomy" id="2486002"/>
    <lineage>
        <taxon>Bacteria</taxon>
        <taxon>Bacillati</taxon>
        <taxon>Bacillota</taxon>
        <taxon>Bacilli</taxon>
        <taxon>Lactobacillales</taxon>
        <taxon>Lactobacillaceae</taxon>
        <taxon>Lapidilactobacillus</taxon>
    </lineage>
</organism>